<comment type="caution">
    <text evidence="1">The sequence shown here is derived from an EMBL/GenBank/DDBJ whole genome shotgun (WGS) entry which is preliminary data.</text>
</comment>
<sequence>MGGAASVSYGMAQLSEQGVFCFSVLSIKVERLG</sequence>
<protein>
    <submittedName>
        <fullName evidence="1">Uncharacterized protein</fullName>
    </submittedName>
</protein>
<dbReference type="Proteomes" id="UP000742786">
    <property type="component" value="Unassembled WGS sequence"/>
</dbReference>
<proteinExistence type="predicted"/>
<name>A0A916N2I4_9PROT</name>
<reference evidence="1" key="1">
    <citation type="submission" date="2021-04" db="EMBL/GenBank/DDBJ databases">
        <authorList>
            <person name="Hornung B."/>
        </authorList>
    </citation>
    <scope>NUCLEOTIDE SEQUENCE</scope>
    <source>
        <strain evidence="1">G5G6</strain>
    </source>
</reference>
<dbReference type="EMBL" id="CAJQUM010000001">
    <property type="protein sequence ID" value="CAG4883929.1"/>
    <property type="molecule type" value="Genomic_DNA"/>
</dbReference>
<keyword evidence="2" id="KW-1185">Reference proteome</keyword>
<accession>A0A916N2I4</accession>
<dbReference type="AlphaFoldDB" id="A0A916N2I4"/>
<organism evidence="1 2">
    <name type="scientific">Georgfuchsia toluolica</name>
    <dbReference type="NCBI Taxonomy" id="424218"/>
    <lineage>
        <taxon>Bacteria</taxon>
        <taxon>Pseudomonadati</taxon>
        <taxon>Pseudomonadota</taxon>
        <taxon>Betaproteobacteria</taxon>
        <taxon>Nitrosomonadales</taxon>
        <taxon>Sterolibacteriaceae</taxon>
        <taxon>Georgfuchsia</taxon>
    </lineage>
</organism>
<gene>
    <name evidence="1" type="ORF">GTOL_11812</name>
</gene>
<evidence type="ECO:0000313" key="2">
    <source>
        <dbReference type="Proteomes" id="UP000742786"/>
    </source>
</evidence>
<evidence type="ECO:0000313" key="1">
    <source>
        <dbReference type="EMBL" id="CAG4883929.1"/>
    </source>
</evidence>